<dbReference type="InterPro" id="IPR036249">
    <property type="entry name" value="Thioredoxin-like_sf"/>
</dbReference>
<dbReference type="Gene3D" id="3.40.30.10">
    <property type="entry name" value="Glutaredoxin"/>
    <property type="match status" value="1"/>
</dbReference>
<accession>A0A0N0P8Y0</accession>
<dbReference type="OMA" id="FFLDCAE"/>
<feature type="region of interest" description="Disordered" evidence="1">
    <location>
        <begin position="283"/>
        <end position="314"/>
    </location>
</feature>
<dbReference type="PROSITE" id="PS00194">
    <property type="entry name" value="THIOREDOXIN_1"/>
    <property type="match status" value="1"/>
</dbReference>
<evidence type="ECO:0000313" key="5">
    <source>
        <dbReference type="Proteomes" id="UP000038009"/>
    </source>
</evidence>
<dbReference type="PANTHER" id="PTHR45815">
    <property type="entry name" value="PROTEIN DISULFIDE-ISOMERASE A6"/>
    <property type="match status" value="1"/>
</dbReference>
<dbReference type="AlphaFoldDB" id="A0A0N0P8Y0"/>
<feature type="signal peptide" evidence="2">
    <location>
        <begin position="1"/>
        <end position="26"/>
    </location>
</feature>
<dbReference type="Pfam" id="PF00085">
    <property type="entry name" value="Thioredoxin"/>
    <property type="match status" value="1"/>
</dbReference>
<reference evidence="4 5" key="1">
    <citation type="journal article" date="2015" name="PLoS Pathog.">
        <title>Leptomonas seymouri: Adaptations to the Dixenous Life Cycle Analyzed by Genome Sequencing, Transcriptome Profiling and Co-infection with Leishmania donovani.</title>
        <authorList>
            <person name="Kraeva N."/>
            <person name="Butenko A."/>
            <person name="Hlavacova J."/>
            <person name="Kostygov A."/>
            <person name="Myskova J."/>
            <person name="Grybchuk D."/>
            <person name="Lestinova T."/>
            <person name="Votypka J."/>
            <person name="Volf P."/>
            <person name="Opperdoes F."/>
            <person name="Flegontov P."/>
            <person name="Lukes J."/>
            <person name="Yurchenko V."/>
        </authorList>
    </citation>
    <scope>NUCLEOTIDE SEQUENCE [LARGE SCALE GENOMIC DNA]</scope>
    <source>
        <strain evidence="4 5">ATCC 30220</strain>
    </source>
</reference>
<dbReference type="SUPFAM" id="SSF52833">
    <property type="entry name" value="Thioredoxin-like"/>
    <property type="match status" value="1"/>
</dbReference>
<dbReference type="Proteomes" id="UP000038009">
    <property type="component" value="Unassembled WGS sequence"/>
</dbReference>
<keyword evidence="5" id="KW-1185">Reference proteome</keyword>
<sequence length="456" mass="49884">MTHALVRAGLLSLVLLCLLVLCPAAAFPYGKSSAVVELTPASLTTFVNTHKPVVVLFYAPWCGHCKNFHPEFERFAESVKGTIRVGALDADQYSSIGQQYGVRGFPTVKYWKAGTKSIASPQDYNGQRTAAALQGFMVADITAAHVRTVGTTEQLKQAARDAPHKKVGVLFSAKGKVPPMLSVMAMSSKLKSFPLIFAGGCALNKGVALSFGVGKLPTLGVLQYTSAEADGASEEKFELVPYTKEAIAYEPVARFFLDCVEQKCVSGGEGTFTAEAAKAATANLDNEEEEGDRGRHSHHHSQSHDHSSHRRQPAVALPVEPVEFTSETIRNFCSPRALKTLGRFPLCVISLTQHVDLGNVHRHFQNDPFIFFDATKHRADVVQQLQAEFGVALSTDTATDSGDVVLMRHGRPEMMRHTLLKDLQEDSDLQAMLQKVLNGELLLKKTHVKREDEKEE</sequence>
<proteinExistence type="predicted"/>
<dbReference type="CDD" id="cd03001">
    <property type="entry name" value="PDI_a_P5"/>
    <property type="match status" value="1"/>
</dbReference>
<dbReference type="PROSITE" id="PS51352">
    <property type="entry name" value="THIOREDOXIN_2"/>
    <property type="match status" value="1"/>
</dbReference>
<dbReference type="EMBL" id="LJSK01000005">
    <property type="protein sequence ID" value="KPI90469.1"/>
    <property type="molecule type" value="Genomic_DNA"/>
</dbReference>
<feature type="compositionally biased region" description="Basic residues" evidence="1">
    <location>
        <begin position="295"/>
        <end position="312"/>
    </location>
</feature>
<dbReference type="GO" id="GO:0015035">
    <property type="term" value="F:protein-disulfide reductase activity"/>
    <property type="evidence" value="ECO:0007669"/>
    <property type="project" value="TreeGrafter"/>
</dbReference>
<feature type="chain" id="PRO_5005857158" description="Thioredoxin domain-containing protein" evidence="2">
    <location>
        <begin position="27"/>
        <end position="456"/>
    </location>
</feature>
<dbReference type="GO" id="GO:0005788">
    <property type="term" value="C:endoplasmic reticulum lumen"/>
    <property type="evidence" value="ECO:0007669"/>
    <property type="project" value="TreeGrafter"/>
</dbReference>
<evidence type="ECO:0000313" key="4">
    <source>
        <dbReference type="EMBL" id="KPI90469.1"/>
    </source>
</evidence>
<evidence type="ECO:0000256" key="2">
    <source>
        <dbReference type="SAM" id="SignalP"/>
    </source>
</evidence>
<dbReference type="GO" id="GO:0034976">
    <property type="term" value="P:response to endoplasmic reticulum stress"/>
    <property type="evidence" value="ECO:0007669"/>
    <property type="project" value="TreeGrafter"/>
</dbReference>
<dbReference type="InterPro" id="IPR017937">
    <property type="entry name" value="Thioredoxin_CS"/>
</dbReference>
<protein>
    <recommendedName>
        <fullName evidence="3">Thioredoxin domain-containing protein</fullName>
    </recommendedName>
</protein>
<feature type="domain" description="Thioredoxin" evidence="3">
    <location>
        <begin position="18"/>
        <end position="142"/>
    </location>
</feature>
<comment type="caution">
    <text evidence="4">The sequence shown here is derived from an EMBL/GenBank/DDBJ whole genome shotgun (WGS) entry which is preliminary data.</text>
</comment>
<evidence type="ECO:0000259" key="3">
    <source>
        <dbReference type="PROSITE" id="PS51352"/>
    </source>
</evidence>
<evidence type="ECO:0000256" key="1">
    <source>
        <dbReference type="SAM" id="MobiDB-lite"/>
    </source>
</evidence>
<dbReference type="PRINTS" id="PR00421">
    <property type="entry name" value="THIOREDOXIN"/>
</dbReference>
<gene>
    <name evidence="4" type="ORF">ABL78_0399</name>
</gene>
<dbReference type="VEuPathDB" id="TriTrypDB:Lsey_0005_0320"/>
<name>A0A0N0P8Y0_LEPSE</name>
<dbReference type="OrthoDB" id="10264505at2759"/>
<keyword evidence="2" id="KW-0732">Signal</keyword>
<dbReference type="InterPro" id="IPR013766">
    <property type="entry name" value="Thioredoxin_domain"/>
</dbReference>
<organism evidence="4 5">
    <name type="scientific">Leptomonas seymouri</name>
    <dbReference type="NCBI Taxonomy" id="5684"/>
    <lineage>
        <taxon>Eukaryota</taxon>
        <taxon>Discoba</taxon>
        <taxon>Euglenozoa</taxon>
        <taxon>Kinetoplastea</taxon>
        <taxon>Metakinetoplastina</taxon>
        <taxon>Trypanosomatida</taxon>
        <taxon>Trypanosomatidae</taxon>
        <taxon>Leishmaniinae</taxon>
        <taxon>Leptomonas</taxon>
    </lineage>
</organism>
<dbReference type="PANTHER" id="PTHR45815:SF3">
    <property type="entry name" value="PROTEIN DISULFIDE-ISOMERASE A6"/>
    <property type="match status" value="1"/>
</dbReference>